<dbReference type="Proteomes" id="UP000559256">
    <property type="component" value="Unassembled WGS sequence"/>
</dbReference>
<name>A0A8H5CK65_9AGAR</name>
<organism evidence="1 2">
    <name type="scientific">Tetrapyrgos nigripes</name>
    <dbReference type="NCBI Taxonomy" id="182062"/>
    <lineage>
        <taxon>Eukaryota</taxon>
        <taxon>Fungi</taxon>
        <taxon>Dikarya</taxon>
        <taxon>Basidiomycota</taxon>
        <taxon>Agaricomycotina</taxon>
        <taxon>Agaricomycetes</taxon>
        <taxon>Agaricomycetidae</taxon>
        <taxon>Agaricales</taxon>
        <taxon>Marasmiineae</taxon>
        <taxon>Marasmiaceae</taxon>
        <taxon>Tetrapyrgos</taxon>
    </lineage>
</organism>
<accession>A0A8H5CK65</accession>
<reference evidence="1 2" key="1">
    <citation type="journal article" date="2020" name="ISME J.">
        <title>Uncovering the hidden diversity of litter-decomposition mechanisms in mushroom-forming fungi.</title>
        <authorList>
            <person name="Floudas D."/>
            <person name="Bentzer J."/>
            <person name="Ahren D."/>
            <person name="Johansson T."/>
            <person name="Persson P."/>
            <person name="Tunlid A."/>
        </authorList>
    </citation>
    <scope>NUCLEOTIDE SEQUENCE [LARGE SCALE GENOMIC DNA]</scope>
    <source>
        <strain evidence="1 2">CBS 291.85</strain>
    </source>
</reference>
<gene>
    <name evidence="1" type="ORF">D9758_013343</name>
</gene>
<proteinExistence type="predicted"/>
<comment type="caution">
    <text evidence="1">The sequence shown here is derived from an EMBL/GenBank/DDBJ whole genome shotgun (WGS) entry which is preliminary data.</text>
</comment>
<dbReference type="EMBL" id="JAACJM010000155">
    <property type="protein sequence ID" value="KAF5342819.1"/>
    <property type="molecule type" value="Genomic_DNA"/>
</dbReference>
<dbReference type="AlphaFoldDB" id="A0A8H5CK65"/>
<evidence type="ECO:0000313" key="1">
    <source>
        <dbReference type="EMBL" id="KAF5342819.1"/>
    </source>
</evidence>
<sequence length="97" mass="11074">MTWCFRPSLEGGTGPAVQGVATDQDIAKIVELQVDISRSQESFYSLSDEQILHQTAFKTLNSLFTSSIVVQLASFPEYFAPKSRWSRYHVIRPHLRR</sequence>
<keyword evidence="2" id="KW-1185">Reference proteome</keyword>
<evidence type="ECO:0000313" key="2">
    <source>
        <dbReference type="Proteomes" id="UP000559256"/>
    </source>
</evidence>
<protein>
    <submittedName>
        <fullName evidence="1">Uncharacterized protein</fullName>
    </submittedName>
</protein>